<dbReference type="Proteomes" id="UP000834503">
    <property type="component" value="Unassembled WGS sequence"/>
</dbReference>
<organism evidence="1 2">
    <name type="scientific">Citrobacter werkmanii</name>
    <dbReference type="NCBI Taxonomy" id="67827"/>
    <lineage>
        <taxon>Bacteria</taxon>
        <taxon>Pseudomonadati</taxon>
        <taxon>Pseudomonadota</taxon>
        <taxon>Gammaproteobacteria</taxon>
        <taxon>Enterobacterales</taxon>
        <taxon>Enterobacteriaceae</taxon>
        <taxon>Citrobacter</taxon>
        <taxon>Citrobacter freundii complex</taxon>
    </lineage>
</organism>
<reference evidence="1" key="1">
    <citation type="submission" date="2020-05" db="EMBL/GenBank/DDBJ databases">
        <authorList>
            <person name="Delgado-Blas J."/>
        </authorList>
    </citation>
    <scope>NUCLEOTIDE SEQUENCE</scope>
    <source>
        <strain evidence="1">BB1459</strain>
    </source>
</reference>
<comment type="caution">
    <text evidence="1">The sequence shown here is derived from an EMBL/GenBank/DDBJ whole genome shotgun (WGS) entry which is preliminary data.</text>
</comment>
<evidence type="ECO:0000313" key="1">
    <source>
        <dbReference type="EMBL" id="CAB5615021.1"/>
    </source>
</evidence>
<dbReference type="AlphaFoldDB" id="A0A9N8GVY7"/>
<protein>
    <submittedName>
        <fullName evidence="1">Uncharacterized protein</fullName>
    </submittedName>
</protein>
<evidence type="ECO:0000313" key="2">
    <source>
        <dbReference type="Proteomes" id="UP000834503"/>
    </source>
</evidence>
<accession>A0A9N8GVY7</accession>
<sequence>MTGTTGVHFPGDLVQVIAHAGKLTQQRRRNRGEPAGACRFLIKAGLAHPRRQLFSVAPLKQPPVFVFRHPHREHLVAFICQNRLLITP</sequence>
<dbReference type="EMBL" id="CAHPQX010000235">
    <property type="protein sequence ID" value="CAB5615021.1"/>
    <property type="molecule type" value="Genomic_DNA"/>
</dbReference>
<name>A0A9N8GVY7_9ENTR</name>
<proteinExistence type="predicted"/>
<gene>
    <name evidence="1" type="ORF">GHA_05966</name>
</gene>